<sequence>MAFSLSPRRGAALAGAVAAALLLLACDGGGNDTSVEIDPGSGRPPSSPGSVDSGFGVNGVVYDQTVSAIDRTLAIRVLPDGRLLSVVQSGERLLLLRQMVDGRVDTSWGEQGRLDVTQPAQPLRQLGSAAVLPDGRIVLAGANGNGQPQVLRLTAEGRLDSGFGEGGGVSWRVQGQWTAIAQASDGTTALVGRGRDAAAPGRLIGLVARLDVNGVADSRLGLQRVDFGQEVMDPLAAFDSAGRLLVGVNEANGPARLLRFELDGSPDAGFGHAGVLALAGESPESGARISAIVAQDEGRLLLGGGPAGERTGRAWLVRVDGQGRLDTASGWQLFTLNDTHRAYTHLVDALLPQADGRVVALVRRRGGGQGDRVGVVRLGPQGERDGSYAMRQPLLGWERDGLLENEPVRLAIDGQGRLLLAGSDRFRFSNLRLLADGHIDPAWGGDSGVRLGLSTSRNGAWKALALGPDGTVVAGGETRIGSGQGFSRAALARYDQQGRPVLAATPIYVPGTLTQPDSHTSIEALWHFEGELHGVGTLNNRNRPRYIAPQGWSAAWDDRHLTSRSAYWPGTPAAALPLGRQLVLAGSGGDYNGYFQLWRLNEGGTLDNGFGQNGRTAPFAAESARVGYDPSSATAMLRQPDGRLVAVGWIGEKLAIARFEADGRPDPAFGQQGIALFSRNAMRGKGRAVALQGDGKIVVAGEWSDALQSDLLLLRLLPDGRPDAGFGDNGWVRAELGDEGEGLSGVLIQPDGKILVGGYAISTSSGRDMLAARFAADGRLDVDFGSRGSRVLALSPGSDEARVLVSDGSGRFYLAGSTSDERGPLAVVRLWQ</sequence>
<protein>
    <recommendedName>
        <fullName evidence="5">Delta-60 repeat domain-containing protein</fullName>
    </recommendedName>
</protein>
<dbReference type="SUPFAM" id="SSF63829">
    <property type="entry name" value="Calcium-dependent phosphotriesterase"/>
    <property type="match status" value="1"/>
</dbReference>
<keyword evidence="2" id="KW-0732">Signal</keyword>
<feature type="signal peptide" evidence="2">
    <location>
        <begin position="1"/>
        <end position="25"/>
    </location>
</feature>
<dbReference type="SUPFAM" id="SSF75011">
    <property type="entry name" value="3-carboxy-cis,cis-mucoante lactonizing enzyme"/>
    <property type="match status" value="1"/>
</dbReference>
<proteinExistence type="predicted"/>
<dbReference type="InterPro" id="IPR013431">
    <property type="entry name" value="Delta_60_rpt"/>
</dbReference>
<keyword evidence="4" id="KW-1185">Reference proteome</keyword>
<comment type="caution">
    <text evidence="3">The sequence shown here is derived from an EMBL/GenBank/DDBJ whole genome shotgun (WGS) entry which is preliminary data.</text>
</comment>
<gene>
    <name evidence="3" type="ORF">ACFOW7_16775</name>
</gene>
<evidence type="ECO:0000313" key="4">
    <source>
        <dbReference type="Proteomes" id="UP001595791"/>
    </source>
</evidence>
<feature type="chain" id="PRO_5046713121" description="Delta-60 repeat domain-containing protein" evidence="2">
    <location>
        <begin position="26"/>
        <end position="832"/>
    </location>
</feature>
<accession>A0ABV8MV54</accession>
<feature type="region of interest" description="Disordered" evidence="1">
    <location>
        <begin position="34"/>
        <end position="53"/>
    </location>
</feature>
<dbReference type="RefSeq" id="WP_378166423.1">
    <property type="nucleotide sequence ID" value="NZ_JBHSBU010000001.1"/>
</dbReference>
<evidence type="ECO:0000256" key="1">
    <source>
        <dbReference type="SAM" id="MobiDB-lite"/>
    </source>
</evidence>
<dbReference type="Pfam" id="PF17164">
    <property type="entry name" value="DUF5122"/>
    <property type="match status" value="5"/>
</dbReference>
<dbReference type="Gene3D" id="2.80.10.50">
    <property type="match status" value="5"/>
</dbReference>
<organism evidence="3 4">
    <name type="scientific">Chitinimonas lacunae</name>
    <dbReference type="NCBI Taxonomy" id="1963018"/>
    <lineage>
        <taxon>Bacteria</taxon>
        <taxon>Pseudomonadati</taxon>
        <taxon>Pseudomonadota</taxon>
        <taxon>Betaproteobacteria</taxon>
        <taxon>Neisseriales</taxon>
        <taxon>Chitinibacteraceae</taxon>
        <taxon>Chitinimonas</taxon>
    </lineage>
</organism>
<evidence type="ECO:0000313" key="3">
    <source>
        <dbReference type="EMBL" id="MFC4160991.1"/>
    </source>
</evidence>
<dbReference type="Proteomes" id="UP001595791">
    <property type="component" value="Unassembled WGS sequence"/>
</dbReference>
<dbReference type="SUPFAM" id="SSF69322">
    <property type="entry name" value="Tricorn protease domain 2"/>
    <property type="match status" value="1"/>
</dbReference>
<reference evidence="4" key="1">
    <citation type="journal article" date="2019" name="Int. J. Syst. Evol. Microbiol.">
        <title>The Global Catalogue of Microorganisms (GCM) 10K type strain sequencing project: providing services to taxonomists for standard genome sequencing and annotation.</title>
        <authorList>
            <consortium name="The Broad Institute Genomics Platform"/>
            <consortium name="The Broad Institute Genome Sequencing Center for Infectious Disease"/>
            <person name="Wu L."/>
            <person name="Ma J."/>
        </authorList>
    </citation>
    <scope>NUCLEOTIDE SEQUENCE [LARGE SCALE GENOMIC DNA]</scope>
    <source>
        <strain evidence="4">LMG 29894</strain>
    </source>
</reference>
<feature type="compositionally biased region" description="Low complexity" evidence="1">
    <location>
        <begin position="39"/>
        <end position="53"/>
    </location>
</feature>
<evidence type="ECO:0008006" key="5">
    <source>
        <dbReference type="Google" id="ProtNLM"/>
    </source>
</evidence>
<dbReference type="NCBIfam" id="TIGR02608">
    <property type="entry name" value="delta_60_rpt"/>
    <property type="match status" value="8"/>
</dbReference>
<evidence type="ECO:0000256" key="2">
    <source>
        <dbReference type="SAM" id="SignalP"/>
    </source>
</evidence>
<dbReference type="EMBL" id="JBHSBU010000001">
    <property type="protein sequence ID" value="MFC4160991.1"/>
    <property type="molecule type" value="Genomic_DNA"/>
</dbReference>
<name>A0ABV8MV54_9NEIS</name>